<feature type="signal peptide" evidence="1">
    <location>
        <begin position="1"/>
        <end position="29"/>
    </location>
</feature>
<feature type="chain" id="PRO_5041378229" evidence="1">
    <location>
        <begin position="30"/>
        <end position="78"/>
    </location>
</feature>
<proteinExistence type="predicted"/>
<gene>
    <name evidence="2" type="ORF">QR680_014443</name>
</gene>
<comment type="caution">
    <text evidence="2">The sequence shown here is derived from an EMBL/GenBank/DDBJ whole genome shotgun (WGS) entry which is preliminary data.</text>
</comment>
<name>A0AA39IAB1_9BILA</name>
<protein>
    <submittedName>
        <fullName evidence="2">Uncharacterized protein</fullName>
    </submittedName>
</protein>
<dbReference type="Proteomes" id="UP001175271">
    <property type="component" value="Unassembled WGS sequence"/>
</dbReference>
<accession>A0AA39IAB1</accession>
<keyword evidence="1" id="KW-0732">Signal</keyword>
<keyword evidence="3" id="KW-1185">Reference proteome</keyword>
<sequence>MYSLTTMKLTTYLLFTALIICLSLNEIAASADCYWTSCKLRDKLEKCRSGYYSTIYGNCWVFTQKGHRQYCCPHRSSP</sequence>
<evidence type="ECO:0000256" key="1">
    <source>
        <dbReference type="SAM" id="SignalP"/>
    </source>
</evidence>
<dbReference type="EMBL" id="JAUCMV010000002">
    <property type="protein sequence ID" value="KAK0419985.1"/>
    <property type="molecule type" value="Genomic_DNA"/>
</dbReference>
<reference evidence="2" key="1">
    <citation type="submission" date="2023-06" db="EMBL/GenBank/DDBJ databases">
        <title>Genomic analysis of the entomopathogenic nematode Steinernema hermaphroditum.</title>
        <authorList>
            <person name="Schwarz E.M."/>
            <person name="Heppert J.K."/>
            <person name="Baniya A."/>
            <person name="Schwartz H.T."/>
            <person name="Tan C.-H."/>
            <person name="Antoshechkin I."/>
            <person name="Sternberg P.W."/>
            <person name="Goodrich-Blair H."/>
            <person name="Dillman A.R."/>
        </authorList>
    </citation>
    <scope>NUCLEOTIDE SEQUENCE</scope>
    <source>
        <strain evidence="2">PS9179</strain>
        <tissue evidence="2">Whole animal</tissue>
    </source>
</reference>
<evidence type="ECO:0000313" key="3">
    <source>
        <dbReference type="Proteomes" id="UP001175271"/>
    </source>
</evidence>
<evidence type="ECO:0000313" key="2">
    <source>
        <dbReference type="EMBL" id="KAK0419985.1"/>
    </source>
</evidence>
<dbReference type="AlphaFoldDB" id="A0AA39IAB1"/>
<organism evidence="2 3">
    <name type="scientific">Steinernema hermaphroditum</name>
    <dbReference type="NCBI Taxonomy" id="289476"/>
    <lineage>
        <taxon>Eukaryota</taxon>
        <taxon>Metazoa</taxon>
        <taxon>Ecdysozoa</taxon>
        <taxon>Nematoda</taxon>
        <taxon>Chromadorea</taxon>
        <taxon>Rhabditida</taxon>
        <taxon>Tylenchina</taxon>
        <taxon>Panagrolaimomorpha</taxon>
        <taxon>Strongyloidoidea</taxon>
        <taxon>Steinernematidae</taxon>
        <taxon>Steinernema</taxon>
    </lineage>
</organism>